<evidence type="ECO:0000256" key="5">
    <source>
        <dbReference type="ARBA" id="ARBA00022729"/>
    </source>
</evidence>
<dbReference type="CDD" id="cd13686">
    <property type="entry name" value="GluR_Plant"/>
    <property type="match status" value="1"/>
</dbReference>
<keyword evidence="12 13" id="KW-0407">Ion channel</keyword>
<dbReference type="FunFam" id="1.10.287.70:FF:000172">
    <property type="entry name" value="Glutamate receptor"/>
    <property type="match status" value="1"/>
</dbReference>
<gene>
    <name evidence="17" type="ORF">LITE_LOCUS28405</name>
</gene>
<feature type="transmembrane region" description="Helical" evidence="15">
    <location>
        <begin position="507"/>
        <end position="525"/>
    </location>
</feature>
<evidence type="ECO:0000256" key="14">
    <source>
        <dbReference type="SAM" id="MobiDB-lite"/>
    </source>
</evidence>
<evidence type="ECO:0000313" key="17">
    <source>
        <dbReference type="EMBL" id="CAI0445080.1"/>
    </source>
</evidence>
<comment type="subcellular location">
    <subcellularLocation>
        <location evidence="1">Membrane</location>
        <topology evidence="1">Multi-pass membrane protein</topology>
    </subcellularLocation>
</comment>
<dbReference type="SMART" id="SM00079">
    <property type="entry name" value="PBPe"/>
    <property type="match status" value="1"/>
</dbReference>
<evidence type="ECO:0000256" key="9">
    <source>
        <dbReference type="ARBA" id="ARBA00023170"/>
    </source>
</evidence>
<keyword evidence="10" id="KW-0325">Glycoprotein</keyword>
<comment type="function">
    <text evidence="13">Glutamate-gated receptor that probably acts as non-selective cation channel.</text>
</comment>
<keyword evidence="7 13" id="KW-0406">Ion transport</keyword>
<dbReference type="GO" id="GO:0016020">
    <property type="term" value="C:membrane"/>
    <property type="evidence" value="ECO:0007669"/>
    <property type="project" value="UniProtKB-SubCell"/>
</dbReference>
<dbReference type="Pfam" id="PF01094">
    <property type="entry name" value="ANF_receptor"/>
    <property type="match status" value="1"/>
</dbReference>
<dbReference type="SUPFAM" id="SSF53822">
    <property type="entry name" value="Periplasmic binding protein-like I"/>
    <property type="match status" value="1"/>
</dbReference>
<dbReference type="PANTHER" id="PTHR18966">
    <property type="entry name" value="IONOTROPIC GLUTAMATE RECEPTOR"/>
    <property type="match status" value="1"/>
</dbReference>
<keyword evidence="6 15" id="KW-1133">Transmembrane helix</keyword>
<dbReference type="InterPro" id="IPR019594">
    <property type="entry name" value="Glu/Gly-bd"/>
</dbReference>
<dbReference type="Gene3D" id="1.10.287.70">
    <property type="match status" value="1"/>
</dbReference>
<dbReference type="PIRSF" id="PIRSF037090">
    <property type="entry name" value="Iontro_Glu-like_rcpt_pln"/>
    <property type="match status" value="1"/>
</dbReference>
<keyword evidence="18" id="KW-1185">Reference proteome</keyword>
<feature type="region of interest" description="Disordered" evidence="14">
    <location>
        <begin position="742"/>
        <end position="771"/>
    </location>
</feature>
<evidence type="ECO:0000256" key="1">
    <source>
        <dbReference type="ARBA" id="ARBA00004141"/>
    </source>
</evidence>
<keyword evidence="4 15" id="KW-0812">Transmembrane</keyword>
<feature type="region of interest" description="Disordered" evidence="14">
    <location>
        <begin position="791"/>
        <end position="812"/>
    </location>
</feature>
<evidence type="ECO:0000256" key="13">
    <source>
        <dbReference type="PIRNR" id="PIRNR037090"/>
    </source>
</evidence>
<dbReference type="InterPro" id="IPR015683">
    <property type="entry name" value="Ionotropic_Glu_rcpt"/>
</dbReference>
<feature type="transmembrane region" description="Helical" evidence="15">
    <location>
        <begin position="6"/>
        <end position="24"/>
    </location>
</feature>
<feature type="transmembrane region" description="Helical" evidence="15">
    <location>
        <begin position="477"/>
        <end position="495"/>
    </location>
</feature>
<comment type="caution">
    <text evidence="17">The sequence shown here is derived from an EMBL/GenBank/DDBJ whole genome shotgun (WGS) entry which is preliminary data.</text>
</comment>
<evidence type="ECO:0000256" key="2">
    <source>
        <dbReference type="ARBA" id="ARBA00008685"/>
    </source>
</evidence>
<dbReference type="Pfam" id="PF00060">
    <property type="entry name" value="Lig_chan"/>
    <property type="match status" value="1"/>
</dbReference>
<keyword evidence="3 13" id="KW-0813">Transport</keyword>
<dbReference type="InterPro" id="IPR001320">
    <property type="entry name" value="Iontro_rcpt_C"/>
</dbReference>
<evidence type="ECO:0000256" key="10">
    <source>
        <dbReference type="ARBA" id="ARBA00023180"/>
    </source>
</evidence>
<sequence>MNLLNLASLALIAVFYLFLCRGTAGGSSNSRTAVGIGAILDVGSRVGREAKTGIEIALHNFNTKSSNTRHNFSVYFRDPQSDPLKAAYAAEGLIKTQKVEAIVGMHTWAESAMVGEVGSRAQIPVLALSPSSISAPLKQLRWPFLINLAGSNGSEEIQCIAALVRFYSWKRVVVIYEDDAYAWIVTEGITSLLDSVEDSVISSMEGTLGIKRDFPNDGGDYENFKSQFRGKFRSEYPEEDNLVPGIHALRAYDGIRAIAEAVEKRKTGEKIMLSENFTGLSGEICLTAGEEPCPALLRVVNVVGRSYRELDFWLPGFGFSKTRNVHVTEEENGLSSTVMWPGDLVDRPPTGWAMPTDWKPLRIVIPKRTSFEKFASWPDGKKRPEGYCISLFDKVLRQLNYALPHEYFCYDGPYDDLIQGVYNQTYDAAVGDIAILADRYKYVDFTQPFTESGLSTIVPSSPDDSAWMFTKPFDFKMWTMCLALLAYTIVVVWFMEHNSNPEFQGPWNAQLGTALWFIFCSLFFVQKEKINNNITRVAVVVWFCVVFILTQSYTASLTSMLTVKRLGPDFEILKQNKLYVGCDNDSFVKNYLQTVLDFQPDRIRIFDNESQYTTAFETKEIAAAFLEIPYETIFINKHCGEYTTTRASNRFGGFGFAFQKGSPIARDFSEAILNLSEDGTLRKLEEEWFGPVTECPTSDKLTLHSFVGLFSISAGTSTMCLIIFLIRLKRYGGKMARVHDVDEEESGSLAGEDMGSGSGKPGGPTPSRALTFPAEHGLSHQWWRSTSCRWRSVGSSDPVEEASPAVIEMPKF</sequence>
<name>A0AAV0MH54_9ROSI</name>
<dbReference type="FunFam" id="3.40.190.10:FF:000054">
    <property type="entry name" value="Glutamate receptor"/>
    <property type="match status" value="1"/>
</dbReference>
<evidence type="ECO:0000256" key="4">
    <source>
        <dbReference type="ARBA" id="ARBA00022692"/>
    </source>
</evidence>
<keyword evidence="5" id="KW-0732">Signal</keyword>
<protein>
    <recommendedName>
        <fullName evidence="13">Glutamate receptor</fullName>
    </recommendedName>
</protein>
<feature type="transmembrane region" description="Helical" evidence="15">
    <location>
        <begin position="706"/>
        <end position="726"/>
    </location>
</feature>
<dbReference type="Gene3D" id="3.40.50.2300">
    <property type="match status" value="1"/>
</dbReference>
<dbReference type="SUPFAM" id="SSF53850">
    <property type="entry name" value="Periplasmic binding protein-like II"/>
    <property type="match status" value="1"/>
</dbReference>
<keyword evidence="8 13" id="KW-0472">Membrane</keyword>
<feature type="transmembrane region" description="Helical" evidence="15">
    <location>
        <begin position="537"/>
        <end position="555"/>
    </location>
</feature>
<keyword evidence="9 13" id="KW-0675">Receptor</keyword>
<dbReference type="EMBL" id="CAMGYJ010000007">
    <property type="protein sequence ID" value="CAI0445080.1"/>
    <property type="molecule type" value="Genomic_DNA"/>
</dbReference>
<evidence type="ECO:0000256" key="12">
    <source>
        <dbReference type="ARBA" id="ARBA00023303"/>
    </source>
</evidence>
<evidence type="ECO:0000313" key="18">
    <source>
        <dbReference type="Proteomes" id="UP001154282"/>
    </source>
</evidence>
<keyword evidence="11 13" id="KW-1071">Ligand-gated ion channel</keyword>
<evidence type="ECO:0000256" key="6">
    <source>
        <dbReference type="ARBA" id="ARBA00022989"/>
    </source>
</evidence>
<evidence type="ECO:0000256" key="11">
    <source>
        <dbReference type="ARBA" id="ARBA00023286"/>
    </source>
</evidence>
<dbReference type="FunFam" id="3.40.190.10:FF:000039">
    <property type="entry name" value="Glutamate receptor"/>
    <property type="match status" value="1"/>
</dbReference>
<dbReference type="InterPro" id="IPR001828">
    <property type="entry name" value="ANF_lig-bd_rcpt"/>
</dbReference>
<comment type="similarity">
    <text evidence="2 13">Belongs to the glutamate-gated ion channel (TC 1.A.10.1) family.</text>
</comment>
<dbReference type="InterPro" id="IPR017103">
    <property type="entry name" value="Iontropic_Glu_rcpt_pln"/>
</dbReference>
<evidence type="ECO:0000259" key="16">
    <source>
        <dbReference type="SMART" id="SM00079"/>
    </source>
</evidence>
<dbReference type="Gene3D" id="3.40.190.10">
    <property type="entry name" value="Periplasmic binding protein-like II"/>
    <property type="match status" value="2"/>
</dbReference>
<evidence type="ECO:0000256" key="3">
    <source>
        <dbReference type="ARBA" id="ARBA00022448"/>
    </source>
</evidence>
<evidence type="ECO:0000256" key="8">
    <source>
        <dbReference type="ARBA" id="ARBA00023136"/>
    </source>
</evidence>
<dbReference type="GO" id="GO:0015276">
    <property type="term" value="F:ligand-gated monoatomic ion channel activity"/>
    <property type="evidence" value="ECO:0007669"/>
    <property type="project" value="InterPro"/>
</dbReference>
<reference evidence="17" key="1">
    <citation type="submission" date="2022-08" db="EMBL/GenBank/DDBJ databases">
        <authorList>
            <person name="Gutierrez-Valencia J."/>
        </authorList>
    </citation>
    <scope>NUCLEOTIDE SEQUENCE</scope>
</reference>
<dbReference type="InterPro" id="IPR028082">
    <property type="entry name" value="Peripla_BP_I"/>
</dbReference>
<feature type="domain" description="Ionotropic glutamate receptor C-terminal" evidence="16">
    <location>
        <begin position="362"/>
        <end position="691"/>
    </location>
</feature>
<proteinExistence type="inferred from homology"/>
<dbReference type="AlphaFoldDB" id="A0AAV0MH54"/>
<accession>A0AAV0MH54</accession>
<evidence type="ECO:0000256" key="15">
    <source>
        <dbReference type="SAM" id="Phobius"/>
    </source>
</evidence>
<dbReference type="Proteomes" id="UP001154282">
    <property type="component" value="Unassembled WGS sequence"/>
</dbReference>
<dbReference type="Pfam" id="PF10613">
    <property type="entry name" value="Lig_chan-Glu_bd"/>
    <property type="match status" value="1"/>
</dbReference>
<organism evidence="17 18">
    <name type="scientific">Linum tenue</name>
    <dbReference type="NCBI Taxonomy" id="586396"/>
    <lineage>
        <taxon>Eukaryota</taxon>
        <taxon>Viridiplantae</taxon>
        <taxon>Streptophyta</taxon>
        <taxon>Embryophyta</taxon>
        <taxon>Tracheophyta</taxon>
        <taxon>Spermatophyta</taxon>
        <taxon>Magnoliopsida</taxon>
        <taxon>eudicotyledons</taxon>
        <taxon>Gunneridae</taxon>
        <taxon>Pentapetalae</taxon>
        <taxon>rosids</taxon>
        <taxon>fabids</taxon>
        <taxon>Malpighiales</taxon>
        <taxon>Linaceae</taxon>
        <taxon>Linum</taxon>
    </lineage>
</organism>
<evidence type="ECO:0000256" key="7">
    <source>
        <dbReference type="ARBA" id="ARBA00023065"/>
    </source>
</evidence>